<reference evidence="9" key="1">
    <citation type="submission" date="2020-11" db="EMBL/GenBank/DDBJ databases">
        <authorList>
            <consortium name="DOE Joint Genome Institute"/>
            <person name="Ahrendt S."/>
            <person name="Riley R."/>
            <person name="Andreopoulos W."/>
            <person name="Labutti K."/>
            <person name="Pangilinan J."/>
            <person name="Ruiz-Duenas F.J."/>
            <person name="Barrasa J.M."/>
            <person name="Sanchez-Garcia M."/>
            <person name="Camarero S."/>
            <person name="Miyauchi S."/>
            <person name="Serrano A."/>
            <person name="Linde D."/>
            <person name="Babiker R."/>
            <person name="Drula E."/>
            <person name="Ayuso-Fernandez I."/>
            <person name="Pacheco R."/>
            <person name="Padilla G."/>
            <person name="Ferreira P."/>
            <person name="Barriuso J."/>
            <person name="Kellner H."/>
            <person name="Castanera R."/>
            <person name="Alfaro M."/>
            <person name="Ramirez L."/>
            <person name="Pisabarro A.G."/>
            <person name="Kuo A."/>
            <person name="Tritt A."/>
            <person name="Lipzen A."/>
            <person name="He G."/>
            <person name="Yan M."/>
            <person name="Ng V."/>
            <person name="Cullen D."/>
            <person name="Martin F."/>
            <person name="Rosso M.-N."/>
            <person name="Henrissat B."/>
            <person name="Hibbett D."/>
            <person name="Martinez A.T."/>
            <person name="Grigoriev I.V."/>
        </authorList>
    </citation>
    <scope>NUCLEOTIDE SEQUENCE</scope>
    <source>
        <strain evidence="9">CIRM-BRFM 674</strain>
    </source>
</reference>
<evidence type="ECO:0000256" key="1">
    <source>
        <dbReference type="ARBA" id="ARBA00004167"/>
    </source>
</evidence>
<dbReference type="Pfam" id="PF01822">
    <property type="entry name" value="WSC"/>
    <property type="match status" value="2"/>
</dbReference>
<feature type="domain" description="WSC" evidence="8">
    <location>
        <begin position="151"/>
        <end position="245"/>
    </location>
</feature>
<dbReference type="AlphaFoldDB" id="A0A9P6CS13"/>
<keyword evidence="4" id="KW-1133">Transmembrane helix</keyword>
<evidence type="ECO:0000256" key="5">
    <source>
        <dbReference type="ARBA" id="ARBA00023136"/>
    </source>
</evidence>
<dbReference type="InterPro" id="IPR051836">
    <property type="entry name" value="Kremen_rcpt"/>
</dbReference>
<evidence type="ECO:0000313" key="10">
    <source>
        <dbReference type="Proteomes" id="UP000807469"/>
    </source>
</evidence>
<dbReference type="Proteomes" id="UP000807469">
    <property type="component" value="Unassembled WGS sequence"/>
</dbReference>
<comment type="subcellular location">
    <subcellularLocation>
        <location evidence="1">Membrane</location>
        <topology evidence="1">Single-pass membrane protein</topology>
    </subcellularLocation>
</comment>
<gene>
    <name evidence="9" type="ORF">BDN70DRAFT_934053</name>
</gene>
<evidence type="ECO:0000256" key="6">
    <source>
        <dbReference type="ARBA" id="ARBA00023180"/>
    </source>
</evidence>
<evidence type="ECO:0000313" key="9">
    <source>
        <dbReference type="EMBL" id="KAF9477666.1"/>
    </source>
</evidence>
<proteinExistence type="predicted"/>
<keyword evidence="3 7" id="KW-0732">Signal</keyword>
<keyword evidence="5" id="KW-0472">Membrane</keyword>
<evidence type="ECO:0000256" key="4">
    <source>
        <dbReference type="ARBA" id="ARBA00022989"/>
    </source>
</evidence>
<accession>A0A9P6CS13</accession>
<evidence type="ECO:0000256" key="7">
    <source>
        <dbReference type="SAM" id="SignalP"/>
    </source>
</evidence>
<dbReference type="SMART" id="SM00321">
    <property type="entry name" value="WSC"/>
    <property type="match status" value="2"/>
</dbReference>
<evidence type="ECO:0000259" key="8">
    <source>
        <dbReference type="PROSITE" id="PS51212"/>
    </source>
</evidence>
<dbReference type="EMBL" id="MU155254">
    <property type="protein sequence ID" value="KAF9477666.1"/>
    <property type="molecule type" value="Genomic_DNA"/>
</dbReference>
<feature type="chain" id="PRO_5040472408" evidence="7">
    <location>
        <begin position="23"/>
        <end position="433"/>
    </location>
</feature>
<feature type="domain" description="WSC" evidence="8">
    <location>
        <begin position="40"/>
        <end position="134"/>
    </location>
</feature>
<feature type="signal peptide" evidence="7">
    <location>
        <begin position="1"/>
        <end position="22"/>
    </location>
</feature>
<keyword evidence="6" id="KW-0325">Glycoprotein</keyword>
<dbReference type="PANTHER" id="PTHR24269:SF16">
    <property type="entry name" value="PROTEIN SLG1"/>
    <property type="match status" value="1"/>
</dbReference>
<keyword evidence="2" id="KW-0812">Transmembrane</keyword>
<evidence type="ECO:0000256" key="2">
    <source>
        <dbReference type="ARBA" id="ARBA00022692"/>
    </source>
</evidence>
<comment type="caution">
    <text evidence="9">The sequence shown here is derived from an EMBL/GenBank/DDBJ whole genome shotgun (WGS) entry which is preliminary data.</text>
</comment>
<dbReference type="PANTHER" id="PTHR24269">
    <property type="entry name" value="KREMEN PROTEIN"/>
    <property type="match status" value="1"/>
</dbReference>
<evidence type="ECO:0000256" key="3">
    <source>
        <dbReference type="ARBA" id="ARBA00022729"/>
    </source>
</evidence>
<sequence>MARFWYSLFLAVVGSGMIYVNASPALTLEGRQSSPGLPAGWQTVGCFSDTPASRTLKIAAFTDITNMTIESCIAFCTPNVYQYAGVEFSRECYCDNVIEAPGVPISEDDCNMPCTGNSDEICGGSGAINIFSLTTVTPPPPTATIKTTVGSFQYKGCFQDGVNGAPRSLAHQLTISGGVTAETCTAACKTAGFALAGLEFGQECWCDSYMEIVTLTPDTDCNMACNADPTEICGAGNRLAVYQDTTATPPGAQTCLTNSQIHSITFGLQAVPLNGGTPLALGAFELAAVIEAPSWFLLSNGGTGPPPNEAVTFTLGSNGVFSPTNFFGEGLPIPLAPNVGCIQVFGVPFNNPLVAYNQYCAMPNPVSTFGPFIGPPVLAVNGRSDLWGLCPNITQAAKSEFRPGPRLDVVFSPTAANTDYVLSSCKNVVLQIQ</sequence>
<protein>
    <submittedName>
        <fullName evidence="9">WSC-domain-containing protein</fullName>
    </submittedName>
</protein>
<dbReference type="GO" id="GO:0005886">
    <property type="term" value="C:plasma membrane"/>
    <property type="evidence" value="ECO:0007669"/>
    <property type="project" value="TreeGrafter"/>
</dbReference>
<dbReference type="PROSITE" id="PS51212">
    <property type="entry name" value="WSC"/>
    <property type="match status" value="2"/>
</dbReference>
<keyword evidence="10" id="KW-1185">Reference proteome</keyword>
<dbReference type="OrthoDB" id="5985073at2759"/>
<dbReference type="InterPro" id="IPR002889">
    <property type="entry name" value="WSC_carb-bd"/>
</dbReference>
<organism evidence="9 10">
    <name type="scientific">Pholiota conissans</name>
    <dbReference type="NCBI Taxonomy" id="109636"/>
    <lineage>
        <taxon>Eukaryota</taxon>
        <taxon>Fungi</taxon>
        <taxon>Dikarya</taxon>
        <taxon>Basidiomycota</taxon>
        <taxon>Agaricomycotina</taxon>
        <taxon>Agaricomycetes</taxon>
        <taxon>Agaricomycetidae</taxon>
        <taxon>Agaricales</taxon>
        <taxon>Agaricineae</taxon>
        <taxon>Strophariaceae</taxon>
        <taxon>Pholiota</taxon>
    </lineage>
</organism>
<name>A0A9P6CS13_9AGAR</name>